<evidence type="ECO:0000313" key="2">
    <source>
        <dbReference type="Proteomes" id="UP001139035"/>
    </source>
</evidence>
<proteinExistence type="predicted"/>
<reference evidence="1" key="1">
    <citation type="submission" date="2022-01" db="EMBL/GenBank/DDBJ databases">
        <title>Jiella avicenniae sp. nov., a novel endophytic bacterium isolated from bark of Avicennia marina.</title>
        <authorList>
            <person name="Tuo L."/>
        </authorList>
    </citation>
    <scope>NUCLEOTIDE SEQUENCE</scope>
    <source>
        <strain evidence="1">CBK1P-4</strain>
    </source>
</reference>
<sequence>MTPVLRLVFVAGGSAHAAAHDLADGGDAAVEVDDGLVRHAVAADLPFFERALRREA</sequence>
<comment type="caution">
    <text evidence="1">The sequence shown here is derived from an EMBL/GenBank/DDBJ whole genome shotgun (WGS) entry which is preliminary data.</text>
</comment>
<organism evidence="1 2">
    <name type="scientific">Jiella avicenniae</name>
    <dbReference type="NCBI Taxonomy" id="2907202"/>
    <lineage>
        <taxon>Bacteria</taxon>
        <taxon>Pseudomonadati</taxon>
        <taxon>Pseudomonadota</taxon>
        <taxon>Alphaproteobacteria</taxon>
        <taxon>Hyphomicrobiales</taxon>
        <taxon>Aurantimonadaceae</taxon>
        <taxon>Jiella</taxon>
    </lineage>
</organism>
<evidence type="ECO:0000313" key="1">
    <source>
        <dbReference type="EMBL" id="MCE7030179.1"/>
    </source>
</evidence>
<dbReference type="EMBL" id="JAJUWU010000021">
    <property type="protein sequence ID" value="MCE7030179.1"/>
    <property type="molecule type" value="Genomic_DNA"/>
</dbReference>
<accession>A0A9X1P5J2</accession>
<keyword evidence="2" id="KW-1185">Reference proteome</keyword>
<protein>
    <submittedName>
        <fullName evidence="1">Uncharacterized protein</fullName>
    </submittedName>
</protein>
<gene>
    <name evidence="1" type="ORF">LZD57_19495</name>
</gene>
<name>A0A9X1P5J2_9HYPH</name>
<dbReference type="AlphaFoldDB" id="A0A9X1P5J2"/>
<dbReference type="RefSeq" id="WP_233721257.1">
    <property type="nucleotide sequence ID" value="NZ_JAJUWU010000021.1"/>
</dbReference>
<dbReference type="Proteomes" id="UP001139035">
    <property type="component" value="Unassembled WGS sequence"/>
</dbReference>